<gene>
    <name evidence="3" type="ORF">POL67_08050</name>
</gene>
<sequence length="138" mass="13976">MQMRRVGLLGALVLGFFAACNDSYVSGWSEKDGQGGSEPNSIVAPAETGEGGAGGDGGSEPGSLSCVTDGFCHESSGGNCPCSGTCNGKHVRVSCGWSTGQAACSCFVDEVEVGKCVHEPGAYQCGLATTCCNQFFDN</sequence>
<accession>A0ABT5EIT3</accession>
<proteinExistence type="predicted"/>
<feature type="chain" id="PRO_5045604052" evidence="2">
    <location>
        <begin position="19"/>
        <end position="138"/>
    </location>
</feature>
<dbReference type="PROSITE" id="PS51257">
    <property type="entry name" value="PROKAR_LIPOPROTEIN"/>
    <property type="match status" value="1"/>
</dbReference>
<protein>
    <submittedName>
        <fullName evidence="3">Uncharacterized protein</fullName>
    </submittedName>
</protein>
<organism evidence="3 4">
    <name type="scientific">Polyangium mundeleinium</name>
    <dbReference type="NCBI Taxonomy" id="2995306"/>
    <lineage>
        <taxon>Bacteria</taxon>
        <taxon>Pseudomonadati</taxon>
        <taxon>Myxococcota</taxon>
        <taxon>Polyangia</taxon>
        <taxon>Polyangiales</taxon>
        <taxon>Polyangiaceae</taxon>
        <taxon>Polyangium</taxon>
    </lineage>
</organism>
<reference evidence="3 4" key="1">
    <citation type="submission" date="2022-11" db="EMBL/GenBank/DDBJ databases">
        <title>Minimal conservation of predation-associated metabolite biosynthetic gene clusters underscores biosynthetic potential of Myxococcota including descriptions for ten novel species: Archangium lansinium sp. nov., Myxococcus landrumus sp. nov., Nannocystis bai.</title>
        <authorList>
            <person name="Ahearne A."/>
            <person name="Stevens C."/>
            <person name="Dowd S."/>
        </authorList>
    </citation>
    <scope>NUCLEOTIDE SEQUENCE [LARGE SCALE GENOMIC DNA]</scope>
    <source>
        <strain evidence="3 4">RJM3</strain>
    </source>
</reference>
<feature type="compositionally biased region" description="Gly residues" evidence="1">
    <location>
        <begin position="49"/>
        <end position="60"/>
    </location>
</feature>
<evidence type="ECO:0000313" key="4">
    <source>
        <dbReference type="Proteomes" id="UP001221411"/>
    </source>
</evidence>
<evidence type="ECO:0000256" key="2">
    <source>
        <dbReference type="SAM" id="SignalP"/>
    </source>
</evidence>
<comment type="caution">
    <text evidence="3">The sequence shown here is derived from an EMBL/GenBank/DDBJ whole genome shotgun (WGS) entry which is preliminary data.</text>
</comment>
<dbReference type="EMBL" id="JAQNDO010000001">
    <property type="protein sequence ID" value="MDC0741292.1"/>
    <property type="molecule type" value="Genomic_DNA"/>
</dbReference>
<evidence type="ECO:0000256" key="1">
    <source>
        <dbReference type="SAM" id="MobiDB-lite"/>
    </source>
</evidence>
<dbReference type="RefSeq" id="WP_271916513.1">
    <property type="nucleotide sequence ID" value="NZ_JAQNDO010000001.1"/>
</dbReference>
<keyword evidence="2" id="KW-0732">Signal</keyword>
<keyword evidence="4" id="KW-1185">Reference proteome</keyword>
<name>A0ABT5EIT3_9BACT</name>
<evidence type="ECO:0000313" key="3">
    <source>
        <dbReference type="EMBL" id="MDC0741292.1"/>
    </source>
</evidence>
<feature type="region of interest" description="Disordered" evidence="1">
    <location>
        <begin position="30"/>
        <end position="61"/>
    </location>
</feature>
<dbReference type="Proteomes" id="UP001221411">
    <property type="component" value="Unassembled WGS sequence"/>
</dbReference>
<feature type="signal peptide" evidence="2">
    <location>
        <begin position="1"/>
        <end position="18"/>
    </location>
</feature>